<gene>
    <name evidence="1" type="ORF">TM448A01029_0010</name>
    <name evidence="2" type="ORF">TM448B01253_0016</name>
</gene>
<dbReference type="AlphaFoldDB" id="A0A6H1ZM78"/>
<evidence type="ECO:0000313" key="1">
    <source>
        <dbReference type="EMBL" id="QJA48582.1"/>
    </source>
</evidence>
<organism evidence="1">
    <name type="scientific">viral metagenome</name>
    <dbReference type="NCBI Taxonomy" id="1070528"/>
    <lineage>
        <taxon>unclassified sequences</taxon>
        <taxon>metagenomes</taxon>
        <taxon>organismal metagenomes</taxon>
    </lineage>
</organism>
<evidence type="ECO:0000313" key="2">
    <source>
        <dbReference type="EMBL" id="QJH98270.1"/>
    </source>
</evidence>
<name>A0A6H1ZM78_9ZZZZ</name>
<dbReference type="EMBL" id="MT144091">
    <property type="protein sequence ID" value="QJA48582.1"/>
    <property type="molecule type" value="Genomic_DNA"/>
</dbReference>
<protein>
    <submittedName>
        <fullName evidence="1">Uncharacterized protein</fullName>
    </submittedName>
</protein>
<sequence length="51" mass="5969">MEIKNGMVKLDKPTKEIHVYVKVKGEYFKAVINKVTQDKLSRVYIRAERSS</sequence>
<proteinExistence type="predicted"/>
<reference evidence="1" key="1">
    <citation type="submission" date="2020-03" db="EMBL/GenBank/DDBJ databases">
        <title>The deep terrestrial virosphere.</title>
        <authorList>
            <person name="Holmfeldt K."/>
            <person name="Nilsson E."/>
            <person name="Simone D."/>
            <person name="Lopez-Fernandez M."/>
            <person name="Wu X."/>
            <person name="de Brujin I."/>
            <person name="Lundin D."/>
            <person name="Andersson A."/>
            <person name="Bertilsson S."/>
            <person name="Dopson M."/>
        </authorList>
    </citation>
    <scope>NUCLEOTIDE SEQUENCE</scope>
    <source>
        <strain evidence="1">TM448A01029</strain>
        <strain evidence="2">TM448B01253</strain>
    </source>
</reference>
<accession>A0A6H1ZM78</accession>
<dbReference type="EMBL" id="MT144724">
    <property type="protein sequence ID" value="QJH98270.1"/>
    <property type="molecule type" value="Genomic_DNA"/>
</dbReference>